<dbReference type="Proteomes" id="UP001148838">
    <property type="component" value="Unassembled WGS sequence"/>
</dbReference>
<proteinExistence type="predicted"/>
<evidence type="ECO:0000313" key="2">
    <source>
        <dbReference type="EMBL" id="KAJ4448935.1"/>
    </source>
</evidence>
<evidence type="ECO:0000313" key="3">
    <source>
        <dbReference type="Proteomes" id="UP001148838"/>
    </source>
</evidence>
<protein>
    <recommendedName>
        <fullName evidence="1">Tc1-like transposase DDE domain-containing protein</fullName>
    </recommendedName>
</protein>
<dbReference type="EMBL" id="JAJSOF020000003">
    <property type="protein sequence ID" value="KAJ4448935.1"/>
    <property type="molecule type" value="Genomic_DNA"/>
</dbReference>
<dbReference type="Gene3D" id="3.30.420.10">
    <property type="entry name" value="Ribonuclease H-like superfamily/Ribonuclease H"/>
    <property type="match status" value="1"/>
</dbReference>
<sequence>MADLCEGGNEPPGSLKVRYPLECVAIPLATWHSMDNGSWPHVSAATMQWYADNNVHRLEWPAQSPDLNPIEHLWVELDGRLRSR</sequence>
<comment type="caution">
    <text evidence="2">The sequence shown here is derived from an EMBL/GenBank/DDBJ whole genome shotgun (WGS) entry which is preliminary data.</text>
</comment>
<evidence type="ECO:0000259" key="1">
    <source>
        <dbReference type="Pfam" id="PF13358"/>
    </source>
</evidence>
<dbReference type="InterPro" id="IPR036397">
    <property type="entry name" value="RNaseH_sf"/>
</dbReference>
<organism evidence="2 3">
    <name type="scientific">Periplaneta americana</name>
    <name type="common">American cockroach</name>
    <name type="synonym">Blatta americana</name>
    <dbReference type="NCBI Taxonomy" id="6978"/>
    <lineage>
        <taxon>Eukaryota</taxon>
        <taxon>Metazoa</taxon>
        <taxon>Ecdysozoa</taxon>
        <taxon>Arthropoda</taxon>
        <taxon>Hexapoda</taxon>
        <taxon>Insecta</taxon>
        <taxon>Pterygota</taxon>
        <taxon>Neoptera</taxon>
        <taxon>Polyneoptera</taxon>
        <taxon>Dictyoptera</taxon>
        <taxon>Blattodea</taxon>
        <taxon>Blattoidea</taxon>
        <taxon>Blattidae</taxon>
        <taxon>Blattinae</taxon>
        <taxon>Periplaneta</taxon>
    </lineage>
</organism>
<name>A0ABQ8TUJ2_PERAM</name>
<dbReference type="Pfam" id="PF13358">
    <property type="entry name" value="DDE_3"/>
    <property type="match status" value="1"/>
</dbReference>
<feature type="domain" description="Tc1-like transposase DDE" evidence="1">
    <location>
        <begin position="34"/>
        <end position="83"/>
    </location>
</feature>
<keyword evidence="3" id="KW-1185">Reference proteome</keyword>
<accession>A0ABQ8TUJ2</accession>
<gene>
    <name evidence="2" type="ORF">ANN_00327</name>
</gene>
<reference evidence="2 3" key="1">
    <citation type="journal article" date="2022" name="Allergy">
        <title>Genome assembly and annotation of Periplaneta americana reveal a comprehensive cockroach allergen profile.</title>
        <authorList>
            <person name="Wang L."/>
            <person name="Xiong Q."/>
            <person name="Saelim N."/>
            <person name="Wang L."/>
            <person name="Nong W."/>
            <person name="Wan A.T."/>
            <person name="Shi M."/>
            <person name="Liu X."/>
            <person name="Cao Q."/>
            <person name="Hui J.H.L."/>
            <person name="Sookrung N."/>
            <person name="Leung T.F."/>
            <person name="Tungtrongchitr A."/>
            <person name="Tsui S.K.W."/>
        </authorList>
    </citation>
    <scope>NUCLEOTIDE SEQUENCE [LARGE SCALE GENOMIC DNA]</scope>
    <source>
        <strain evidence="2">PWHHKU_190912</strain>
    </source>
</reference>
<dbReference type="InterPro" id="IPR038717">
    <property type="entry name" value="Tc1-like_DDE_dom"/>
</dbReference>